<dbReference type="OrthoDB" id="6187880at2759"/>
<protein>
    <submittedName>
        <fullName evidence="2">Uncharacterized protein</fullName>
    </submittedName>
</protein>
<evidence type="ECO:0000256" key="1">
    <source>
        <dbReference type="SAM" id="SignalP"/>
    </source>
</evidence>
<gene>
    <name evidence="2" type="ORF">MGAL_10B046583</name>
</gene>
<name>A0A8B6GYZ5_MYTGA</name>
<feature type="signal peptide" evidence="1">
    <location>
        <begin position="1"/>
        <end position="20"/>
    </location>
</feature>
<reference evidence="2" key="1">
    <citation type="submission" date="2018-11" db="EMBL/GenBank/DDBJ databases">
        <authorList>
            <person name="Alioto T."/>
            <person name="Alioto T."/>
        </authorList>
    </citation>
    <scope>NUCLEOTIDE SEQUENCE</scope>
</reference>
<dbReference type="EMBL" id="UYJE01009184">
    <property type="protein sequence ID" value="VDI70931.1"/>
    <property type="molecule type" value="Genomic_DNA"/>
</dbReference>
<keyword evidence="3" id="KW-1185">Reference proteome</keyword>
<dbReference type="AlphaFoldDB" id="A0A8B6GYZ5"/>
<organism evidence="2 3">
    <name type="scientific">Mytilus galloprovincialis</name>
    <name type="common">Mediterranean mussel</name>
    <dbReference type="NCBI Taxonomy" id="29158"/>
    <lineage>
        <taxon>Eukaryota</taxon>
        <taxon>Metazoa</taxon>
        <taxon>Spiralia</taxon>
        <taxon>Lophotrochozoa</taxon>
        <taxon>Mollusca</taxon>
        <taxon>Bivalvia</taxon>
        <taxon>Autobranchia</taxon>
        <taxon>Pteriomorphia</taxon>
        <taxon>Mytilida</taxon>
        <taxon>Mytiloidea</taxon>
        <taxon>Mytilidae</taxon>
        <taxon>Mytilinae</taxon>
        <taxon>Mytilus</taxon>
    </lineage>
</organism>
<accession>A0A8B6GYZ5</accession>
<sequence>MAKLVFLFAFLLVYVAGNFAAVRIDNYEESVYIAYEHEGFRKADDTTFIVKKEFPMMTVKNNFEVDSQRIGKKKGHLVVLYSQNEYKAIVPAVQFLFTNENYFNIIKRTMMQSTR</sequence>
<comment type="caution">
    <text evidence="2">The sequence shown here is derived from an EMBL/GenBank/DDBJ whole genome shotgun (WGS) entry which is preliminary data.</text>
</comment>
<dbReference type="Proteomes" id="UP000596742">
    <property type="component" value="Unassembled WGS sequence"/>
</dbReference>
<proteinExistence type="predicted"/>
<feature type="chain" id="PRO_5032473964" evidence="1">
    <location>
        <begin position="21"/>
        <end position="115"/>
    </location>
</feature>
<evidence type="ECO:0000313" key="3">
    <source>
        <dbReference type="Proteomes" id="UP000596742"/>
    </source>
</evidence>
<keyword evidence="1" id="KW-0732">Signal</keyword>
<evidence type="ECO:0000313" key="2">
    <source>
        <dbReference type="EMBL" id="VDI70931.1"/>
    </source>
</evidence>